<reference evidence="8 9" key="1">
    <citation type="submission" date="2017-06" db="EMBL/GenBank/DDBJ databases">
        <title>Raineya orbicola gen. nov., sp. nov. a slightly thermophilic bacterium of the phylum Bacteroidetes and the description of Raineyaceae fam. nov.</title>
        <authorList>
            <person name="Albuquerque L."/>
            <person name="Polonia A.R.M."/>
            <person name="Barroso C."/>
            <person name="Froufe H.J.C."/>
            <person name="Lage O."/>
            <person name="Lobo-Da-Cunha A."/>
            <person name="Egas C."/>
            <person name="Da Costa M.S."/>
        </authorList>
    </citation>
    <scope>NUCLEOTIDE SEQUENCE [LARGE SCALE GENOMIC DNA]</scope>
    <source>
        <strain evidence="8 9">SPSPC-11</strain>
    </source>
</reference>
<dbReference type="SUPFAM" id="SSF53686">
    <property type="entry name" value="Tryptophan synthase beta subunit-like PLP-dependent enzymes"/>
    <property type="match status" value="1"/>
</dbReference>
<dbReference type="GO" id="GO:0009088">
    <property type="term" value="P:threonine biosynthetic process"/>
    <property type="evidence" value="ECO:0007669"/>
    <property type="project" value="UniProtKB-UniRule"/>
</dbReference>
<comment type="similarity">
    <text evidence="2">Belongs to the threonine synthase family.</text>
</comment>
<dbReference type="InterPro" id="IPR036052">
    <property type="entry name" value="TrpB-like_PALP_sf"/>
</dbReference>
<proteinExistence type="inferred from homology"/>
<dbReference type="OrthoDB" id="9778118at2"/>
<dbReference type="RefSeq" id="WP_101357401.1">
    <property type="nucleotide sequence ID" value="NZ_NKXO01000002.1"/>
</dbReference>
<gene>
    <name evidence="8" type="ORF">Rain11_0132</name>
</gene>
<keyword evidence="9" id="KW-1185">Reference proteome</keyword>
<evidence type="ECO:0000256" key="5">
    <source>
        <dbReference type="NCBIfam" id="TIGR00260"/>
    </source>
</evidence>
<dbReference type="Pfam" id="PF00291">
    <property type="entry name" value="PALP"/>
    <property type="match status" value="1"/>
</dbReference>
<dbReference type="GO" id="GO:0004795">
    <property type="term" value="F:threonine synthase activity"/>
    <property type="evidence" value="ECO:0007669"/>
    <property type="project" value="UniProtKB-UniRule"/>
</dbReference>
<dbReference type="GO" id="GO:0004794">
    <property type="term" value="F:threonine deaminase activity"/>
    <property type="evidence" value="ECO:0007669"/>
    <property type="project" value="TreeGrafter"/>
</dbReference>
<evidence type="ECO:0000313" key="9">
    <source>
        <dbReference type="Proteomes" id="UP000233387"/>
    </source>
</evidence>
<dbReference type="AlphaFoldDB" id="A0A2N3IKE3"/>
<dbReference type="EMBL" id="NKXO01000002">
    <property type="protein sequence ID" value="PKQ70786.1"/>
    <property type="molecule type" value="Genomic_DNA"/>
</dbReference>
<comment type="caution">
    <text evidence="8">The sequence shown here is derived from an EMBL/GenBank/DDBJ whole genome shotgun (WGS) entry which is preliminary data.</text>
</comment>
<dbReference type="NCBIfam" id="TIGR00260">
    <property type="entry name" value="thrC"/>
    <property type="match status" value="1"/>
</dbReference>
<feature type="domain" description="Tryptophan synthase beta chain-like PALP" evidence="7">
    <location>
        <begin position="66"/>
        <end position="360"/>
    </location>
</feature>
<dbReference type="InterPro" id="IPR004450">
    <property type="entry name" value="Thr_synthase-like"/>
</dbReference>
<protein>
    <recommendedName>
        <fullName evidence="5">Threonine synthase</fullName>
        <ecNumber evidence="5">4.2.3.1</ecNumber>
    </recommendedName>
</protein>
<dbReference type="InterPro" id="IPR001926">
    <property type="entry name" value="TrpB-like_PALP"/>
</dbReference>
<dbReference type="GO" id="GO:0003941">
    <property type="term" value="F:L-serine ammonia-lyase activity"/>
    <property type="evidence" value="ECO:0007669"/>
    <property type="project" value="TreeGrafter"/>
</dbReference>
<evidence type="ECO:0000259" key="7">
    <source>
        <dbReference type="Pfam" id="PF00291"/>
    </source>
</evidence>
<evidence type="ECO:0000256" key="3">
    <source>
        <dbReference type="ARBA" id="ARBA00022898"/>
    </source>
</evidence>
<dbReference type="PANTHER" id="PTHR48078">
    <property type="entry name" value="THREONINE DEHYDRATASE, MITOCHONDRIAL-RELATED"/>
    <property type="match status" value="1"/>
</dbReference>
<comment type="cofactor">
    <cofactor evidence="1 6">
        <name>pyridoxal 5'-phosphate</name>
        <dbReference type="ChEBI" id="CHEBI:597326"/>
    </cofactor>
</comment>
<dbReference type="PANTHER" id="PTHR48078:SF6">
    <property type="entry name" value="L-THREONINE DEHYDRATASE CATABOLIC TDCB"/>
    <property type="match status" value="1"/>
</dbReference>
<dbReference type="Gene3D" id="3.40.50.1100">
    <property type="match status" value="2"/>
</dbReference>
<evidence type="ECO:0000256" key="2">
    <source>
        <dbReference type="ARBA" id="ARBA00005517"/>
    </source>
</evidence>
<sequence length="375" mass="41201">MKPNALICTQTGEEYPLDEPIWQSPKGYLLDIRFRPFLDKTSTRTRPANLWRYREAIPVEKDENIVSFGEGATPMQKINIAGVDVHFKLDFLFPTGSYKDRGSAVLISKIKELGIRHVVQDSSGNAASSIAAYCAKADIACDIYVPKGISEAKLTQIRAFGANVKIIDGSREDTAQAALEAAKNSYYASHCWNPFFFQGTKTFAFEVAEQLGWKAPDVVILPAGNGTLLIGAYIGFRELMKAGITDKIPKIIGVQAANCSPLYQAYNEGLPYIPKIETLPTLAEGLAIAQPIRGKQMLQYVELTEGVFLSVSEEEIKDALLLMCSRGYFIEPTSAAVVAGVQKYVEQFWENEKIVSVLTGSGLKAVDKIAKIVNK</sequence>
<keyword evidence="4" id="KW-0456">Lyase</keyword>
<dbReference type="EC" id="4.2.3.1" evidence="5"/>
<accession>A0A2N3IKE3</accession>
<dbReference type="CDD" id="cd01563">
    <property type="entry name" value="Thr-synth_1"/>
    <property type="match status" value="1"/>
</dbReference>
<organism evidence="8 9">
    <name type="scientific">Raineya orbicola</name>
    <dbReference type="NCBI Taxonomy" id="2016530"/>
    <lineage>
        <taxon>Bacteria</taxon>
        <taxon>Pseudomonadati</taxon>
        <taxon>Bacteroidota</taxon>
        <taxon>Cytophagia</taxon>
        <taxon>Cytophagales</taxon>
        <taxon>Raineyaceae</taxon>
        <taxon>Raineya</taxon>
    </lineage>
</organism>
<dbReference type="GO" id="GO:0006565">
    <property type="term" value="P:L-serine catabolic process"/>
    <property type="evidence" value="ECO:0007669"/>
    <property type="project" value="TreeGrafter"/>
</dbReference>
<keyword evidence="3 6" id="KW-0663">Pyridoxal phosphate</keyword>
<dbReference type="Proteomes" id="UP000233387">
    <property type="component" value="Unassembled WGS sequence"/>
</dbReference>
<dbReference type="GO" id="GO:0006567">
    <property type="term" value="P:L-threonine catabolic process"/>
    <property type="evidence" value="ECO:0007669"/>
    <property type="project" value="TreeGrafter"/>
</dbReference>
<evidence type="ECO:0000256" key="1">
    <source>
        <dbReference type="ARBA" id="ARBA00001933"/>
    </source>
</evidence>
<evidence type="ECO:0000313" key="8">
    <source>
        <dbReference type="EMBL" id="PKQ70786.1"/>
    </source>
</evidence>
<evidence type="ECO:0000256" key="4">
    <source>
        <dbReference type="ARBA" id="ARBA00023239"/>
    </source>
</evidence>
<name>A0A2N3IKE3_9BACT</name>
<dbReference type="GO" id="GO:0009097">
    <property type="term" value="P:isoleucine biosynthetic process"/>
    <property type="evidence" value="ECO:0007669"/>
    <property type="project" value="TreeGrafter"/>
</dbReference>
<feature type="modified residue" description="N6-(pyridoxal phosphate)lysine" evidence="6">
    <location>
        <position position="99"/>
    </location>
</feature>
<evidence type="ECO:0000256" key="6">
    <source>
        <dbReference type="PIRSR" id="PIRSR604450-51"/>
    </source>
</evidence>
<dbReference type="InterPro" id="IPR050147">
    <property type="entry name" value="Ser/Thr_Dehydratase"/>
</dbReference>